<reference evidence="1" key="2">
    <citation type="submission" date="2020-05" db="UniProtKB">
        <authorList>
            <consortium name="EnsemblMetazoa"/>
        </authorList>
    </citation>
    <scope>IDENTIFICATION</scope>
    <source>
        <strain evidence="1">IAEA</strain>
    </source>
</reference>
<evidence type="ECO:0000313" key="1">
    <source>
        <dbReference type="EnsemblMetazoa" id="GPAI001346-PA"/>
    </source>
</evidence>
<reference evidence="2" key="1">
    <citation type="submission" date="2014-03" db="EMBL/GenBank/DDBJ databases">
        <authorList>
            <person name="Aksoy S."/>
            <person name="Warren W."/>
            <person name="Wilson R.K."/>
        </authorList>
    </citation>
    <scope>NUCLEOTIDE SEQUENCE [LARGE SCALE GENOMIC DNA]</scope>
    <source>
        <strain evidence="2">IAEA</strain>
    </source>
</reference>
<proteinExistence type="predicted"/>
<dbReference type="EnsemblMetazoa" id="GPAI001346-RA">
    <property type="protein sequence ID" value="GPAI001346-PA"/>
    <property type="gene ID" value="GPAI001346"/>
</dbReference>
<sequence length="126" mass="14592">MVNIMKILVSMHAACQRYDIHQGEDKELNQVHTHTQELSIEHYLLDIMYLLSFQLLDILLPINQVKFNHDCTGSSAYGKLPHPQMMIFPTAQYTKLRPQDDATVILMQNEIQLFIQSNSKRYAVSS</sequence>
<keyword evidence="2" id="KW-1185">Reference proteome</keyword>
<dbReference type="Proteomes" id="UP000092445">
    <property type="component" value="Unassembled WGS sequence"/>
</dbReference>
<evidence type="ECO:0000313" key="2">
    <source>
        <dbReference type="Proteomes" id="UP000092445"/>
    </source>
</evidence>
<protein>
    <submittedName>
        <fullName evidence="1">Uncharacterized protein</fullName>
    </submittedName>
</protein>
<organism evidence="1 2">
    <name type="scientific">Glossina pallidipes</name>
    <name type="common">Tsetse fly</name>
    <dbReference type="NCBI Taxonomy" id="7398"/>
    <lineage>
        <taxon>Eukaryota</taxon>
        <taxon>Metazoa</taxon>
        <taxon>Ecdysozoa</taxon>
        <taxon>Arthropoda</taxon>
        <taxon>Hexapoda</taxon>
        <taxon>Insecta</taxon>
        <taxon>Pterygota</taxon>
        <taxon>Neoptera</taxon>
        <taxon>Endopterygota</taxon>
        <taxon>Diptera</taxon>
        <taxon>Brachycera</taxon>
        <taxon>Muscomorpha</taxon>
        <taxon>Hippoboscoidea</taxon>
        <taxon>Glossinidae</taxon>
        <taxon>Glossina</taxon>
    </lineage>
</organism>
<dbReference type="AlphaFoldDB" id="A0A1A9Z226"/>
<name>A0A1A9Z226_GLOPL</name>
<accession>A0A1A9Z226</accession>
<dbReference type="VEuPathDB" id="VectorBase:GPAI001346"/>